<evidence type="ECO:0000259" key="7">
    <source>
        <dbReference type="PROSITE" id="PS50102"/>
    </source>
</evidence>
<dbReference type="PANTHER" id="PTHR23236">
    <property type="entry name" value="EUKARYOTIC TRANSLATION INITIATION FACTOR 4B/4H"/>
    <property type="match status" value="1"/>
</dbReference>
<dbReference type="PANTHER" id="PTHR23236:SF25">
    <property type="entry name" value="RNA-BINDING PROTEIN 34"/>
    <property type="match status" value="1"/>
</dbReference>
<comment type="similarity">
    <text evidence="2">Belongs to the RRM RBM34 family.</text>
</comment>
<feature type="compositionally biased region" description="Basic residues" evidence="6">
    <location>
        <begin position="468"/>
        <end position="477"/>
    </location>
</feature>
<dbReference type="PROSITE" id="PS50102">
    <property type="entry name" value="RRM"/>
    <property type="match status" value="2"/>
</dbReference>
<dbReference type="Pfam" id="PF00076">
    <property type="entry name" value="RRM_1"/>
    <property type="match status" value="2"/>
</dbReference>
<evidence type="ECO:0000256" key="4">
    <source>
        <dbReference type="ARBA" id="ARBA00023242"/>
    </source>
</evidence>
<comment type="subcellular location">
    <subcellularLocation>
        <location evidence="1">Nucleus</location>
        <location evidence="1">Nucleolus</location>
    </subcellularLocation>
</comment>
<dbReference type="KEGG" id="scac:106087400"/>
<feature type="compositionally biased region" description="Basic and acidic residues" evidence="6">
    <location>
        <begin position="158"/>
        <end position="172"/>
    </location>
</feature>
<evidence type="ECO:0000256" key="6">
    <source>
        <dbReference type="SAM" id="MobiDB-lite"/>
    </source>
</evidence>
<feature type="compositionally biased region" description="Basic and acidic residues" evidence="6">
    <location>
        <begin position="445"/>
        <end position="467"/>
    </location>
</feature>
<accession>A0A1I8NUD8</accession>
<feature type="domain" description="RRM" evidence="7">
    <location>
        <begin position="222"/>
        <end position="308"/>
    </location>
</feature>
<dbReference type="EnsemblMetazoa" id="SCAU002116-RA">
    <property type="protein sequence ID" value="SCAU002116-PA"/>
    <property type="gene ID" value="SCAU002116"/>
</dbReference>
<organism evidence="8 9">
    <name type="scientific">Stomoxys calcitrans</name>
    <name type="common">Stable fly</name>
    <name type="synonym">Conops calcitrans</name>
    <dbReference type="NCBI Taxonomy" id="35570"/>
    <lineage>
        <taxon>Eukaryota</taxon>
        <taxon>Metazoa</taxon>
        <taxon>Ecdysozoa</taxon>
        <taxon>Arthropoda</taxon>
        <taxon>Hexapoda</taxon>
        <taxon>Insecta</taxon>
        <taxon>Pterygota</taxon>
        <taxon>Neoptera</taxon>
        <taxon>Endopterygota</taxon>
        <taxon>Diptera</taxon>
        <taxon>Brachycera</taxon>
        <taxon>Muscomorpha</taxon>
        <taxon>Muscoidea</taxon>
        <taxon>Muscidae</taxon>
        <taxon>Stomoxys</taxon>
    </lineage>
</organism>
<protein>
    <recommendedName>
        <fullName evidence="7">RRM domain-containing protein</fullName>
    </recommendedName>
</protein>
<feature type="compositionally biased region" description="Basic and acidic residues" evidence="6">
    <location>
        <begin position="180"/>
        <end position="193"/>
    </location>
</feature>
<dbReference type="AlphaFoldDB" id="A0A1I8NUD8"/>
<evidence type="ECO:0000256" key="5">
    <source>
        <dbReference type="PROSITE-ProRule" id="PRU00176"/>
    </source>
</evidence>
<dbReference type="GO" id="GO:0005730">
    <property type="term" value="C:nucleolus"/>
    <property type="evidence" value="ECO:0007669"/>
    <property type="project" value="UniProtKB-SubCell"/>
</dbReference>
<feature type="region of interest" description="Disordered" evidence="6">
    <location>
        <begin position="1"/>
        <end position="213"/>
    </location>
</feature>
<dbReference type="CDD" id="cd12394">
    <property type="entry name" value="RRM1_RBM34"/>
    <property type="match status" value="1"/>
</dbReference>
<feature type="region of interest" description="Disordered" evidence="6">
    <location>
        <begin position="402"/>
        <end position="494"/>
    </location>
</feature>
<evidence type="ECO:0000256" key="3">
    <source>
        <dbReference type="ARBA" id="ARBA00022884"/>
    </source>
</evidence>
<gene>
    <name evidence="8" type="primary">106087400</name>
</gene>
<keyword evidence="3 5" id="KW-0694">RNA-binding</keyword>
<evidence type="ECO:0000313" key="8">
    <source>
        <dbReference type="EnsemblMetazoa" id="SCAU002116-PA"/>
    </source>
</evidence>
<dbReference type="Proteomes" id="UP000095300">
    <property type="component" value="Unassembled WGS sequence"/>
</dbReference>
<sequence length="494" mass="55545">MNKNKKKTVLKVENSEEAATQNAETLTAVNVKPKKEAKKSDEKKKKAKKEKSIVPTEPNSKTNVAAKEQLSEADLKKIEKKKAKKLAQKLKKAQRKAERLGNPEKGQQVKVTTAPKKDKPAKKRKLDDGEQLQSAANKTEEEQVPAKKQKKNKKNKRQPQDEEQNNKTEDSNTKSSAKPSDVKKPIEEHVLLKKEKKLKKRQQLKEQKLAEKSTRDPALDEATVFVGNVPVNTKRVQLIRLFQKYGPVNSIRLRSAAGKILHKHKMRKAAGSLNAYVVLSNKTAAEKALELNGTEFKGVHLRVTKSSLKNPTDMNDENKRTIFVGNLKYSATEEQLRDTFSSCGEVEYVRCIRDGEKGCKGVAYVRFKSTDAVGLALELNQTILDDRPINVERYSAKKLGAKEQRDALAAKDKKNKSNKTTKGDNSKKSKTKINPKMKPATANQKDGEDTKKIKKSEFRGVKVEALKKKLKMKKKKATQSLDIAKKIAPRPKKE</sequence>
<dbReference type="Gene3D" id="3.30.70.330">
    <property type="match status" value="2"/>
</dbReference>
<feature type="compositionally biased region" description="Basic and acidic residues" evidence="6">
    <location>
        <begin position="203"/>
        <end position="213"/>
    </location>
</feature>
<dbReference type="GO" id="GO:0000463">
    <property type="term" value="P:maturation of LSU-rRNA from tricistronic rRNA transcript (SSU-rRNA, 5.8S rRNA, LSU-rRNA)"/>
    <property type="evidence" value="ECO:0007669"/>
    <property type="project" value="TreeGrafter"/>
</dbReference>
<dbReference type="InterPro" id="IPR000504">
    <property type="entry name" value="RRM_dom"/>
</dbReference>
<dbReference type="STRING" id="35570.A0A1I8NUD8"/>
<dbReference type="InterPro" id="IPR012677">
    <property type="entry name" value="Nucleotide-bd_a/b_plait_sf"/>
</dbReference>
<dbReference type="SUPFAM" id="SSF54928">
    <property type="entry name" value="RNA-binding domain, RBD"/>
    <property type="match status" value="2"/>
</dbReference>
<keyword evidence="9" id="KW-1185">Reference proteome</keyword>
<evidence type="ECO:0000256" key="2">
    <source>
        <dbReference type="ARBA" id="ARBA00007077"/>
    </source>
</evidence>
<feature type="compositionally biased region" description="Basic residues" evidence="6">
    <location>
        <begin position="147"/>
        <end position="157"/>
    </location>
</feature>
<feature type="compositionally biased region" description="Polar residues" evidence="6">
    <location>
        <begin position="17"/>
        <end position="28"/>
    </location>
</feature>
<proteinExistence type="inferred from homology"/>
<evidence type="ECO:0000313" key="9">
    <source>
        <dbReference type="Proteomes" id="UP000095300"/>
    </source>
</evidence>
<evidence type="ECO:0000256" key="1">
    <source>
        <dbReference type="ARBA" id="ARBA00004604"/>
    </source>
</evidence>
<name>A0A1I8NUD8_STOCA</name>
<dbReference type="OrthoDB" id="442677at2759"/>
<dbReference type="InterPro" id="IPR035979">
    <property type="entry name" value="RBD_domain_sf"/>
</dbReference>
<feature type="compositionally biased region" description="Basic and acidic residues" evidence="6">
    <location>
        <begin position="402"/>
        <end position="412"/>
    </location>
</feature>
<feature type="domain" description="RRM" evidence="7">
    <location>
        <begin position="320"/>
        <end position="396"/>
    </location>
</feature>
<feature type="compositionally biased region" description="Basic residues" evidence="6">
    <location>
        <begin position="78"/>
        <end position="94"/>
    </location>
</feature>
<reference evidence="8" key="1">
    <citation type="submission" date="2020-05" db="UniProtKB">
        <authorList>
            <consortium name="EnsemblMetazoa"/>
        </authorList>
    </citation>
    <scope>IDENTIFICATION</scope>
    <source>
        <strain evidence="8">USDA</strain>
    </source>
</reference>
<dbReference type="GO" id="GO:0019843">
    <property type="term" value="F:rRNA binding"/>
    <property type="evidence" value="ECO:0007669"/>
    <property type="project" value="TreeGrafter"/>
</dbReference>
<dbReference type="SMART" id="SM00360">
    <property type="entry name" value="RRM"/>
    <property type="match status" value="2"/>
</dbReference>
<dbReference type="VEuPathDB" id="VectorBase:SCAU002116"/>
<keyword evidence="4" id="KW-0539">Nucleus</keyword>